<sequence length="102" mass="12087">MRQMPRTTQLRVYTVRASLLDEWADKWRSLIVPLRLEFGFEIGGGWLDRERNQFVWLVSYEGDETFADRNAAYWASPKREQMNLDPADYLLDTDVRTVETVL</sequence>
<protein>
    <recommendedName>
        <fullName evidence="1">NIPSNAP domain-containing protein</fullName>
    </recommendedName>
</protein>
<dbReference type="SUPFAM" id="SSF54909">
    <property type="entry name" value="Dimeric alpha+beta barrel"/>
    <property type="match status" value="1"/>
</dbReference>
<dbReference type="EMBL" id="BSTJ01000001">
    <property type="protein sequence ID" value="GLY72924.1"/>
    <property type="molecule type" value="Genomic_DNA"/>
</dbReference>
<evidence type="ECO:0000313" key="3">
    <source>
        <dbReference type="Proteomes" id="UP001165135"/>
    </source>
</evidence>
<proteinExistence type="predicted"/>
<name>A0A9W6VMP5_9ACTN</name>
<accession>A0A9W6VMP5</accession>
<dbReference type="InterPro" id="IPR011008">
    <property type="entry name" value="Dimeric_a/b-barrel"/>
</dbReference>
<dbReference type="Gene3D" id="3.30.70.100">
    <property type="match status" value="1"/>
</dbReference>
<evidence type="ECO:0000259" key="1">
    <source>
        <dbReference type="Pfam" id="PF07978"/>
    </source>
</evidence>
<dbReference type="AlphaFoldDB" id="A0A9W6VMP5"/>
<feature type="domain" description="NIPSNAP" evidence="1">
    <location>
        <begin position="9"/>
        <end position="84"/>
    </location>
</feature>
<reference evidence="2" key="1">
    <citation type="submission" date="2023-03" db="EMBL/GenBank/DDBJ databases">
        <title>Actinoallomurus iriomotensis NBRC 103681.</title>
        <authorList>
            <person name="Ichikawa N."/>
            <person name="Sato H."/>
            <person name="Tonouchi N."/>
        </authorList>
    </citation>
    <scope>NUCLEOTIDE SEQUENCE</scope>
    <source>
        <strain evidence="2">NBRC 103681</strain>
    </source>
</reference>
<evidence type="ECO:0000313" key="2">
    <source>
        <dbReference type="EMBL" id="GLY72924.1"/>
    </source>
</evidence>
<organism evidence="2 3">
    <name type="scientific">Actinoallomurus iriomotensis</name>
    <dbReference type="NCBI Taxonomy" id="478107"/>
    <lineage>
        <taxon>Bacteria</taxon>
        <taxon>Bacillati</taxon>
        <taxon>Actinomycetota</taxon>
        <taxon>Actinomycetes</taxon>
        <taxon>Streptosporangiales</taxon>
        <taxon>Thermomonosporaceae</taxon>
        <taxon>Actinoallomurus</taxon>
    </lineage>
</organism>
<dbReference type="Proteomes" id="UP001165135">
    <property type="component" value="Unassembled WGS sequence"/>
</dbReference>
<comment type="caution">
    <text evidence="2">The sequence shown here is derived from an EMBL/GenBank/DDBJ whole genome shotgun (WGS) entry which is preliminary data.</text>
</comment>
<gene>
    <name evidence="2" type="ORF">Airi01_011910</name>
</gene>
<dbReference type="InterPro" id="IPR012577">
    <property type="entry name" value="NIPSNAP"/>
</dbReference>
<dbReference type="Pfam" id="PF07978">
    <property type="entry name" value="NIPSNAP"/>
    <property type="match status" value="1"/>
</dbReference>